<dbReference type="Gene3D" id="1.10.260.40">
    <property type="entry name" value="lambda repressor-like DNA-binding domains"/>
    <property type="match status" value="1"/>
</dbReference>
<dbReference type="EMBL" id="CP022753">
    <property type="protein sequence ID" value="ASU83530.1"/>
    <property type="molecule type" value="Genomic_DNA"/>
</dbReference>
<feature type="region of interest" description="Disordered" evidence="1">
    <location>
        <begin position="77"/>
        <end position="100"/>
    </location>
</feature>
<dbReference type="AlphaFoldDB" id="A0A223S603"/>
<dbReference type="RefSeq" id="WP_017616867.1">
    <property type="nucleotide sequence ID" value="NZ_ANBG01000027.1"/>
</dbReference>
<evidence type="ECO:0000256" key="1">
    <source>
        <dbReference type="SAM" id="MobiDB-lite"/>
    </source>
</evidence>
<sequence>MSQVSSTESWARLASMLKARRVQVGYKSLAALSRETGVNYKTLQRAERGAPHPFTQGTLYEIDRAYQYEAGSIQRILDGGDPSPAQSSADEQASRDPDASLSGHQFYEPEFWEESQEVPAASLPVGWALLRNPMADEETVMWILMFSPGTWTQLRLPADYTQQQVLGAFRDSLKYIDKEKADLI</sequence>
<keyword evidence="3" id="KW-1185">Reference proteome</keyword>
<dbReference type="InterPro" id="IPR010982">
    <property type="entry name" value="Lambda_DNA-bd_dom_sf"/>
</dbReference>
<dbReference type="OrthoDB" id="3539637at2"/>
<evidence type="ECO:0000313" key="2">
    <source>
        <dbReference type="EMBL" id="ASU83530.1"/>
    </source>
</evidence>
<gene>
    <name evidence="2" type="ORF">CDO52_12700</name>
</gene>
<protein>
    <submittedName>
        <fullName evidence="2">XRE family transcriptional regulator</fullName>
    </submittedName>
</protein>
<dbReference type="GO" id="GO:0003677">
    <property type="term" value="F:DNA binding"/>
    <property type="evidence" value="ECO:0007669"/>
    <property type="project" value="InterPro"/>
</dbReference>
<proteinExistence type="predicted"/>
<dbReference type="KEGG" id="ngv:CDO52_12700"/>
<dbReference type="SUPFAM" id="SSF47413">
    <property type="entry name" value="lambda repressor-like DNA-binding domains"/>
    <property type="match status" value="1"/>
</dbReference>
<organism evidence="2 3">
    <name type="scientific">Nocardiopsis gilva YIM 90087</name>
    <dbReference type="NCBI Taxonomy" id="1235441"/>
    <lineage>
        <taxon>Bacteria</taxon>
        <taxon>Bacillati</taxon>
        <taxon>Actinomycetota</taxon>
        <taxon>Actinomycetes</taxon>
        <taxon>Streptosporangiales</taxon>
        <taxon>Nocardiopsidaceae</taxon>
        <taxon>Nocardiopsis</taxon>
    </lineage>
</organism>
<reference evidence="2 3" key="1">
    <citation type="submission" date="2017-08" db="EMBL/GenBank/DDBJ databases">
        <title>The complete genome sequence of Nocardiopsis gilva YIM 90087.</title>
        <authorList>
            <person name="Yin M."/>
            <person name="Tang S."/>
        </authorList>
    </citation>
    <scope>NUCLEOTIDE SEQUENCE [LARGE SCALE GENOMIC DNA]</scope>
    <source>
        <strain evidence="2 3">YIM 90087</strain>
    </source>
</reference>
<dbReference type="Proteomes" id="UP000215005">
    <property type="component" value="Chromosome"/>
</dbReference>
<evidence type="ECO:0000313" key="3">
    <source>
        <dbReference type="Proteomes" id="UP000215005"/>
    </source>
</evidence>
<name>A0A223S603_9ACTN</name>
<accession>A0A223S603</accession>